<keyword evidence="1" id="KW-0732">Signal</keyword>
<reference evidence="2" key="1">
    <citation type="submission" date="2021-11" db="EMBL/GenBank/DDBJ databases">
        <authorList>
            <consortium name="Genoscope - CEA"/>
            <person name="William W."/>
        </authorList>
    </citation>
    <scope>NUCLEOTIDE SEQUENCE</scope>
</reference>
<protein>
    <submittedName>
        <fullName evidence="2">Uncharacterized protein</fullName>
    </submittedName>
</protein>
<dbReference type="OrthoDB" id="203873at2759"/>
<name>A0A8J2SFN1_9STRA</name>
<evidence type="ECO:0000313" key="3">
    <source>
        <dbReference type="Proteomes" id="UP000789595"/>
    </source>
</evidence>
<proteinExistence type="predicted"/>
<dbReference type="Proteomes" id="UP000789595">
    <property type="component" value="Unassembled WGS sequence"/>
</dbReference>
<comment type="caution">
    <text evidence="2">The sequence shown here is derived from an EMBL/GenBank/DDBJ whole genome shotgun (WGS) entry which is preliminary data.</text>
</comment>
<evidence type="ECO:0000313" key="2">
    <source>
        <dbReference type="EMBL" id="CAH0371128.1"/>
    </source>
</evidence>
<evidence type="ECO:0000256" key="1">
    <source>
        <dbReference type="SAM" id="SignalP"/>
    </source>
</evidence>
<feature type="chain" id="PRO_5035194151" evidence="1">
    <location>
        <begin position="17"/>
        <end position="248"/>
    </location>
</feature>
<keyword evidence="3" id="KW-1185">Reference proteome</keyword>
<dbReference type="AlphaFoldDB" id="A0A8J2SFN1"/>
<organism evidence="2 3">
    <name type="scientific">Pelagomonas calceolata</name>
    <dbReference type="NCBI Taxonomy" id="35677"/>
    <lineage>
        <taxon>Eukaryota</taxon>
        <taxon>Sar</taxon>
        <taxon>Stramenopiles</taxon>
        <taxon>Ochrophyta</taxon>
        <taxon>Pelagophyceae</taxon>
        <taxon>Pelagomonadales</taxon>
        <taxon>Pelagomonadaceae</taxon>
        <taxon>Pelagomonas</taxon>
    </lineage>
</organism>
<dbReference type="EMBL" id="CAKKNE010000003">
    <property type="protein sequence ID" value="CAH0371128.1"/>
    <property type="molecule type" value="Genomic_DNA"/>
</dbReference>
<feature type="signal peptide" evidence="1">
    <location>
        <begin position="1"/>
        <end position="16"/>
    </location>
</feature>
<sequence length="248" mass="26582">MMKAAAIVALALGAEAFLKPAAPKAATQLAAYVPSGMSPEEYAKLKKREADAKKKKNFGAGGARGFESRSMASFMRAQERGEAEHLFPVDPEKVKTGEIPLKDVPYMQRGGSWTNSDLTGKKGWMNTGFGMYAFNDGKAKKAKANKFDAMYNPGSKRDGFSVGIFGEAGALDWTGRGARSGGGAEAGFKDGVTARAQKNGISADMQMWRDAGAVDPKKLQQNRWGRGGAPKIDVAKAKQPEKKFFGLF</sequence>
<accession>A0A8J2SFN1</accession>
<gene>
    <name evidence="2" type="ORF">PECAL_3P10550</name>
</gene>